<dbReference type="EC" id="5.2.1.8" evidence="2"/>
<accession>A0A644XS31</accession>
<proteinExistence type="predicted"/>
<evidence type="ECO:0000313" key="2">
    <source>
        <dbReference type="EMBL" id="MPM18571.1"/>
    </source>
</evidence>
<feature type="domain" description="PpiC" evidence="1">
    <location>
        <begin position="141"/>
        <end position="231"/>
    </location>
</feature>
<name>A0A644XS31_9ZZZZ</name>
<dbReference type="PROSITE" id="PS50198">
    <property type="entry name" value="PPIC_PPIASE_2"/>
    <property type="match status" value="1"/>
</dbReference>
<organism evidence="2">
    <name type="scientific">bioreactor metagenome</name>
    <dbReference type="NCBI Taxonomy" id="1076179"/>
    <lineage>
        <taxon>unclassified sequences</taxon>
        <taxon>metagenomes</taxon>
        <taxon>ecological metagenomes</taxon>
    </lineage>
</organism>
<reference evidence="2" key="1">
    <citation type="submission" date="2019-08" db="EMBL/GenBank/DDBJ databases">
        <authorList>
            <person name="Kucharzyk K."/>
            <person name="Murdoch R.W."/>
            <person name="Higgins S."/>
            <person name="Loffler F."/>
        </authorList>
    </citation>
    <scope>NUCLEOTIDE SEQUENCE</scope>
</reference>
<gene>
    <name evidence="2" type="primary">cbf2_2</name>
    <name evidence="2" type="ORF">SDC9_64984</name>
</gene>
<dbReference type="SUPFAM" id="SSF54534">
    <property type="entry name" value="FKBP-like"/>
    <property type="match status" value="1"/>
</dbReference>
<dbReference type="GO" id="GO:0003755">
    <property type="term" value="F:peptidyl-prolyl cis-trans isomerase activity"/>
    <property type="evidence" value="ECO:0007669"/>
    <property type="project" value="UniProtKB-EC"/>
</dbReference>
<protein>
    <submittedName>
        <fullName evidence="2">Putative peptidyl-prolyl cis-trans isomerase Cbf2</fullName>
        <ecNumber evidence="2">5.2.1.8</ecNumber>
    </submittedName>
</protein>
<dbReference type="PANTHER" id="PTHR47245">
    <property type="entry name" value="PEPTIDYLPROLYL ISOMERASE"/>
    <property type="match status" value="1"/>
</dbReference>
<dbReference type="AlphaFoldDB" id="A0A644XS31"/>
<dbReference type="InterPro" id="IPR046357">
    <property type="entry name" value="PPIase_dom_sf"/>
</dbReference>
<sequence length="282" mass="30502">MKCRSVFCLLVVLSLLAAFPAAGSEEAVLTVGDDKVSGDEILYLLSLELGGNDALAALRLKEMTEEERADFLERVSTALLFSRGAVLKGLHIDPKIAAQLRWNQVNLLANAYIASLEPRLTFGDNELKAAYEKNRQKYVRKGSARIRHIFVTSGEKGRSALIALLSGEDFYSVAGRLSEDSASSASGSETGWVEEGTLPESLDRLVFSAPLNTVLGPVEAGAGFYIFEVMERSEGRSLSFAEAKKLVASDLQKTVLSGEAASLRKRFPVILRPAALGNIPLH</sequence>
<keyword evidence="2" id="KW-0413">Isomerase</keyword>
<dbReference type="InterPro" id="IPR050245">
    <property type="entry name" value="PrsA_foldase"/>
</dbReference>
<comment type="caution">
    <text evidence="2">The sequence shown here is derived from an EMBL/GenBank/DDBJ whole genome shotgun (WGS) entry which is preliminary data.</text>
</comment>
<dbReference type="InterPro" id="IPR000297">
    <property type="entry name" value="PPIase_PpiC"/>
</dbReference>
<dbReference type="Gene3D" id="3.10.50.40">
    <property type="match status" value="1"/>
</dbReference>
<evidence type="ECO:0000259" key="1">
    <source>
        <dbReference type="PROSITE" id="PS50198"/>
    </source>
</evidence>
<dbReference type="Pfam" id="PF13145">
    <property type="entry name" value="Rotamase_2"/>
    <property type="match status" value="1"/>
</dbReference>
<dbReference type="PANTHER" id="PTHR47245:SF2">
    <property type="entry name" value="PEPTIDYL-PROLYL CIS-TRANS ISOMERASE HP_0175-RELATED"/>
    <property type="match status" value="1"/>
</dbReference>
<dbReference type="EMBL" id="VSSQ01003010">
    <property type="protein sequence ID" value="MPM18571.1"/>
    <property type="molecule type" value="Genomic_DNA"/>
</dbReference>